<organism evidence="2 3">
    <name type="scientific">Caenorhabditis auriculariae</name>
    <dbReference type="NCBI Taxonomy" id="2777116"/>
    <lineage>
        <taxon>Eukaryota</taxon>
        <taxon>Metazoa</taxon>
        <taxon>Ecdysozoa</taxon>
        <taxon>Nematoda</taxon>
        <taxon>Chromadorea</taxon>
        <taxon>Rhabditida</taxon>
        <taxon>Rhabditina</taxon>
        <taxon>Rhabditomorpha</taxon>
        <taxon>Rhabditoidea</taxon>
        <taxon>Rhabditidae</taxon>
        <taxon>Peloderinae</taxon>
        <taxon>Caenorhabditis</taxon>
    </lineage>
</organism>
<proteinExistence type="predicted"/>
<gene>
    <name evidence="2" type="ORF">CAUJ_LOCUS1360</name>
</gene>
<name>A0A8S1GR57_9PELO</name>
<accession>A0A8S1GR57</accession>
<evidence type="ECO:0000313" key="2">
    <source>
        <dbReference type="EMBL" id="CAD6185441.1"/>
    </source>
</evidence>
<evidence type="ECO:0000256" key="1">
    <source>
        <dbReference type="SAM" id="MobiDB-lite"/>
    </source>
</evidence>
<sequence>MHINHYLAIHSHQSLPPFPMENIYPKLERPPTPEEMPFLLDMTLHEAPARYSGSDTSGDVEKFVAALSQTSQQLVRQLPGNVGDSRRDDKRSTPAGAICIEPRYDEPRDVCRFEFLKFTKSS</sequence>
<protein>
    <submittedName>
        <fullName evidence="2">Uncharacterized protein</fullName>
    </submittedName>
</protein>
<comment type="caution">
    <text evidence="2">The sequence shown here is derived from an EMBL/GenBank/DDBJ whole genome shotgun (WGS) entry which is preliminary data.</text>
</comment>
<dbReference type="Proteomes" id="UP000835052">
    <property type="component" value="Unassembled WGS sequence"/>
</dbReference>
<dbReference type="EMBL" id="CAJGYM010000002">
    <property type="protein sequence ID" value="CAD6185441.1"/>
    <property type="molecule type" value="Genomic_DNA"/>
</dbReference>
<dbReference type="AlphaFoldDB" id="A0A8S1GR57"/>
<evidence type="ECO:0000313" key="3">
    <source>
        <dbReference type="Proteomes" id="UP000835052"/>
    </source>
</evidence>
<reference evidence="2" key="1">
    <citation type="submission" date="2020-10" db="EMBL/GenBank/DDBJ databases">
        <authorList>
            <person name="Kikuchi T."/>
        </authorList>
    </citation>
    <scope>NUCLEOTIDE SEQUENCE</scope>
    <source>
        <strain evidence="2">NKZ352</strain>
    </source>
</reference>
<keyword evidence="3" id="KW-1185">Reference proteome</keyword>
<feature type="region of interest" description="Disordered" evidence="1">
    <location>
        <begin position="76"/>
        <end position="98"/>
    </location>
</feature>